<dbReference type="GO" id="GO:0030253">
    <property type="term" value="P:protein secretion by the type I secretion system"/>
    <property type="evidence" value="ECO:0007669"/>
    <property type="project" value="InterPro"/>
</dbReference>
<dbReference type="Pfam" id="PF00664">
    <property type="entry name" value="ABC_membrane"/>
    <property type="match status" value="1"/>
</dbReference>
<dbReference type="PANTHER" id="PTHR24221:SF647">
    <property type="entry name" value="BLL6336 PROTEIN"/>
    <property type="match status" value="1"/>
</dbReference>
<sequence length="745" mass="82419">MQEEETAPVPQGAPLPEPGATPGTASGQAIELLRLYCQLQDLPVDAGQLQHRWLDQAAPFELPQFNLALQELGFDAKVVRTGFAGLRQKTQPVVVHLKDGAMAIAGGFTEQGLVLQRQGQTQPQKLARAEFENMWSGQWIEARRRQAGEAGAPDAQEKFGVRWFLQAMQKYRALLVEVLMASLFVQVFALMTPLVFQVVIDKVLTHRSLSTLDVLALALVALAVFEVALSAMRHYLFSHTTSRLDVELGSKLFRHLMRLPMSYFESRRAGDTVARVRELDNARAFLTGQALTSWLDLLFAVVYLAVMFYYSPMLTGIVLAALPVFFAASWIVTPILRKNLEDKFALGAENQAFLVETVTSMETLKGQAVEPQWQRQWERRLGEFVESSFQAGHIGNATNQFIGFASKVLTVLLLWFGARAVIDGDLTVGGLIAFNMLSGRVNAPILKLASLWQEFTQMKVSVKRLGEIMDAPAEPGFQAQRAVPPAVQGAVKFDHVGFRYQPNGREVLSDVSFQVQPGEVIGIVGVSGAGKTTLLRLLQRLYTPQQGRILVDGMDLNLLDASWLRRQMGVVSQDSVLFNRSVRENIALADQHLSMEAIMNAAKLAGAHEFILELPEGYDTLIGERGSRLSGGQRSRLAIARALVTNPRLLLLDEATAALDYESERVIHDNMAEITVGRTVFIVAHRLPTLRMANRILVFEGGRLVESGSHASLMAAKGRYHDLYQAHQILETTLKKAAAEEMARV</sequence>
<evidence type="ECO:0000256" key="2">
    <source>
        <dbReference type="ARBA" id="ARBA00022448"/>
    </source>
</evidence>
<comment type="caution">
    <text evidence="18">The sequence shown here is derived from an EMBL/GenBank/DDBJ whole genome shotgun (WGS) entry which is preliminary data.</text>
</comment>
<comment type="similarity">
    <text evidence="11">Belongs to the ABC transporter superfamily. Cyclolysin exporter (TC 3.A.1.109.2) family.</text>
</comment>
<dbReference type="PROSITE" id="PS50893">
    <property type="entry name" value="ABC_TRANSPORTER_2"/>
    <property type="match status" value="1"/>
</dbReference>
<evidence type="ECO:0000256" key="3">
    <source>
        <dbReference type="ARBA" id="ARBA00022475"/>
    </source>
</evidence>
<evidence type="ECO:0000256" key="8">
    <source>
        <dbReference type="ARBA" id="ARBA00022989"/>
    </source>
</evidence>
<dbReference type="EMBL" id="AOGK01000002">
    <property type="protein sequence ID" value="MDG5974175.1"/>
    <property type="molecule type" value="Genomic_DNA"/>
</dbReference>
<keyword evidence="6" id="KW-0547">Nucleotide-binding</keyword>
<dbReference type="InterPro" id="IPR039421">
    <property type="entry name" value="Type_1_exporter"/>
</dbReference>
<dbReference type="NCBIfam" id="TIGR01846">
    <property type="entry name" value="type_I_sec_HlyB"/>
    <property type="match status" value="1"/>
</dbReference>
<evidence type="ECO:0000259" key="15">
    <source>
        <dbReference type="PROSITE" id="PS50893"/>
    </source>
</evidence>
<dbReference type="PROSITE" id="PS50929">
    <property type="entry name" value="ABC_TM1F"/>
    <property type="match status" value="1"/>
</dbReference>
<dbReference type="GO" id="GO:0016887">
    <property type="term" value="F:ATP hydrolysis activity"/>
    <property type="evidence" value="ECO:0007669"/>
    <property type="project" value="InterPro"/>
</dbReference>
<dbReference type="InterPro" id="IPR027417">
    <property type="entry name" value="P-loop_NTPase"/>
</dbReference>
<evidence type="ECO:0000259" key="16">
    <source>
        <dbReference type="PROSITE" id="PS50929"/>
    </source>
</evidence>
<feature type="domain" description="ABC transmembrane type-1" evidence="16">
    <location>
        <begin position="178"/>
        <end position="457"/>
    </location>
</feature>
<evidence type="ECO:0000256" key="12">
    <source>
        <dbReference type="ARBA" id="ARBA00072252"/>
    </source>
</evidence>
<keyword evidence="5" id="KW-0354">Hemolysis</keyword>
<gene>
    <name evidence="18" type="ORF">H010_02862</name>
</gene>
<dbReference type="GO" id="GO:0031640">
    <property type="term" value="P:killing of cells of another organism"/>
    <property type="evidence" value="ECO:0007669"/>
    <property type="project" value="UniProtKB-KW"/>
</dbReference>
<keyword evidence="19" id="KW-1185">Reference proteome</keyword>
<dbReference type="GO" id="GO:0034040">
    <property type="term" value="F:ATPase-coupled lipid transmembrane transporter activity"/>
    <property type="evidence" value="ECO:0007669"/>
    <property type="project" value="TreeGrafter"/>
</dbReference>
<dbReference type="FunFam" id="3.40.50.300:FF:000299">
    <property type="entry name" value="ABC transporter ATP-binding protein/permease"/>
    <property type="match status" value="1"/>
</dbReference>
<evidence type="ECO:0000313" key="19">
    <source>
        <dbReference type="Proteomes" id="UP001152876"/>
    </source>
</evidence>
<dbReference type="InterPro" id="IPR010132">
    <property type="entry name" value="ATPase_T1SS_HlyB"/>
</dbReference>
<keyword evidence="2" id="KW-0813">Transport</keyword>
<organism evidence="18 19">
    <name type="scientific">Hydrogenophaga taeniospiralis CCUG 15921</name>
    <dbReference type="NCBI Taxonomy" id="1281780"/>
    <lineage>
        <taxon>Bacteria</taxon>
        <taxon>Pseudomonadati</taxon>
        <taxon>Pseudomonadota</taxon>
        <taxon>Betaproteobacteria</taxon>
        <taxon>Burkholderiales</taxon>
        <taxon>Comamonadaceae</taxon>
        <taxon>Hydrogenophaga</taxon>
    </lineage>
</organism>
<keyword evidence="3" id="KW-1003">Cell membrane</keyword>
<keyword evidence="5" id="KW-0204">Cytolysis</keyword>
<dbReference type="InterPro" id="IPR011527">
    <property type="entry name" value="ABC1_TM_dom"/>
</dbReference>
<protein>
    <recommendedName>
        <fullName evidence="12">Cyclolysin secretion/processing ATP-binding protein CyaB</fullName>
    </recommendedName>
</protein>
<dbReference type="GO" id="GO:0005886">
    <property type="term" value="C:plasma membrane"/>
    <property type="evidence" value="ECO:0007669"/>
    <property type="project" value="UniProtKB-SubCell"/>
</dbReference>
<evidence type="ECO:0000256" key="14">
    <source>
        <dbReference type="SAM" id="Phobius"/>
    </source>
</evidence>
<dbReference type="CDD" id="cd18588">
    <property type="entry name" value="ABC_6TM_CyaB_HlyB_like"/>
    <property type="match status" value="1"/>
</dbReference>
<dbReference type="InterPro" id="IPR017871">
    <property type="entry name" value="ABC_transporter-like_CS"/>
</dbReference>
<dbReference type="Gene3D" id="3.40.50.300">
    <property type="entry name" value="P-loop containing nucleotide triphosphate hydrolases"/>
    <property type="match status" value="1"/>
</dbReference>
<dbReference type="SUPFAM" id="SSF90123">
    <property type="entry name" value="ABC transporter transmembrane region"/>
    <property type="match status" value="1"/>
</dbReference>
<evidence type="ECO:0000256" key="10">
    <source>
        <dbReference type="ARBA" id="ARBA00055355"/>
    </source>
</evidence>
<dbReference type="GO" id="GO:0005524">
    <property type="term" value="F:ATP binding"/>
    <property type="evidence" value="ECO:0007669"/>
    <property type="project" value="UniProtKB-KW"/>
</dbReference>
<keyword evidence="4 14" id="KW-0812">Transmembrane</keyword>
<dbReference type="SUPFAM" id="SSF52540">
    <property type="entry name" value="P-loop containing nucleoside triphosphate hydrolases"/>
    <property type="match status" value="1"/>
</dbReference>
<evidence type="ECO:0000256" key="11">
    <source>
        <dbReference type="ARBA" id="ARBA00061173"/>
    </source>
</evidence>
<evidence type="ECO:0000256" key="9">
    <source>
        <dbReference type="ARBA" id="ARBA00023136"/>
    </source>
</evidence>
<dbReference type="RefSeq" id="WP_084236007.1">
    <property type="nucleotide sequence ID" value="NZ_AOGK01000002.1"/>
</dbReference>
<comment type="function">
    <text evidence="10">Involved in the export of calmodulin-sensitive adenylate cyclase-hemolysin (cyclolysin).</text>
</comment>
<evidence type="ECO:0000313" key="18">
    <source>
        <dbReference type="EMBL" id="MDG5974175.1"/>
    </source>
</evidence>
<dbReference type="SMART" id="SM00382">
    <property type="entry name" value="AAA"/>
    <property type="match status" value="1"/>
</dbReference>
<evidence type="ECO:0000256" key="4">
    <source>
        <dbReference type="ARBA" id="ARBA00022692"/>
    </source>
</evidence>
<evidence type="ECO:0000256" key="13">
    <source>
        <dbReference type="SAM" id="MobiDB-lite"/>
    </source>
</evidence>
<dbReference type="PROSITE" id="PS50990">
    <property type="entry name" value="PEPTIDASE_C39"/>
    <property type="match status" value="1"/>
</dbReference>
<dbReference type="OrthoDB" id="8554730at2"/>
<proteinExistence type="inferred from homology"/>
<feature type="domain" description="ABC transporter" evidence="15">
    <location>
        <begin position="491"/>
        <end position="726"/>
    </location>
</feature>
<dbReference type="InterPro" id="IPR036640">
    <property type="entry name" value="ABC1_TM_sf"/>
</dbReference>
<dbReference type="GO" id="GO:0140359">
    <property type="term" value="F:ABC-type transporter activity"/>
    <property type="evidence" value="ECO:0007669"/>
    <property type="project" value="InterPro"/>
</dbReference>
<dbReference type="InterPro" id="IPR003593">
    <property type="entry name" value="AAA+_ATPase"/>
</dbReference>
<comment type="subcellular location">
    <subcellularLocation>
        <location evidence="1">Cell membrane</location>
        <topology evidence="1">Multi-pass membrane protein</topology>
    </subcellularLocation>
</comment>
<evidence type="ECO:0000256" key="5">
    <source>
        <dbReference type="ARBA" id="ARBA00022735"/>
    </source>
</evidence>
<feature type="transmembrane region" description="Helical" evidence="14">
    <location>
        <begin position="174"/>
        <end position="196"/>
    </location>
</feature>
<dbReference type="PANTHER" id="PTHR24221">
    <property type="entry name" value="ATP-BINDING CASSETTE SUB-FAMILY B"/>
    <property type="match status" value="1"/>
</dbReference>
<feature type="transmembrane region" description="Helical" evidence="14">
    <location>
        <begin position="208"/>
        <end position="229"/>
    </location>
</feature>
<dbReference type="Proteomes" id="UP001152876">
    <property type="component" value="Unassembled WGS sequence"/>
</dbReference>
<keyword evidence="8 14" id="KW-1133">Transmembrane helix</keyword>
<feature type="transmembrane region" description="Helical" evidence="14">
    <location>
        <begin position="291"/>
        <end position="310"/>
    </location>
</feature>
<feature type="transmembrane region" description="Helical" evidence="14">
    <location>
        <begin position="316"/>
        <end position="336"/>
    </location>
</feature>
<dbReference type="GO" id="GO:0006508">
    <property type="term" value="P:proteolysis"/>
    <property type="evidence" value="ECO:0007669"/>
    <property type="project" value="InterPro"/>
</dbReference>
<dbReference type="PROSITE" id="PS00211">
    <property type="entry name" value="ABC_TRANSPORTER_1"/>
    <property type="match status" value="1"/>
</dbReference>
<reference evidence="18" key="1">
    <citation type="submission" date="2013-01" db="EMBL/GenBank/DDBJ databases">
        <title>Genome draft of Hydrogenophaga taeniospiralis 2K1.</title>
        <authorList>
            <person name="Gomila M."/>
            <person name="Lalucat J."/>
        </authorList>
    </citation>
    <scope>NUCLEOTIDE SEQUENCE</scope>
    <source>
        <strain evidence="18">CCUG 15921</strain>
    </source>
</reference>
<feature type="domain" description="Peptidase C39" evidence="17">
    <location>
        <begin position="28"/>
        <end position="142"/>
    </location>
</feature>
<evidence type="ECO:0000256" key="1">
    <source>
        <dbReference type="ARBA" id="ARBA00004651"/>
    </source>
</evidence>
<dbReference type="Pfam" id="PF03412">
    <property type="entry name" value="Peptidase_C39"/>
    <property type="match status" value="1"/>
</dbReference>
<dbReference type="AlphaFoldDB" id="A0A9X4NTP9"/>
<keyword evidence="9 14" id="KW-0472">Membrane</keyword>
<dbReference type="InterPro" id="IPR003439">
    <property type="entry name" value="ABC_transporter-like_ATP-bd"/>
</dbReference>
<feature type="region of interest" description="Disordered" evidence="13">
    <location>
        <begin position="1"/>
        <end position="24"/>
    </location>
</feature>
<dbReference type="Gene3D" id="1.20.1560.10">
    <property type="entry name" value="ABC transporter type 1, transmembrane domain"/>
    <property type="match status" value="1"/>
</dbReference>
<evidence type="ECO:0000256" key="7">
    <source>
        <dbReference type="ARBA" id="ARBA00022840"/>
    </source>
</evidence>
<dbReference type="GO" id="GO:0030256">
    <property type="term" value="C:type I protein secretion system complex"/>
    <property type="evidence" value="ECO:0007669"/>
    <property type="project" value="InterPro"/>
</dbReference>
<name>A0A9X4NTP9_9BURK</name>
<accession>A0A9X4NTP9</accession>
<dbReference type="GO" id="GO:0008233">
    <property type="term" value="F:peptidase activity"/>
    <property type="evidence" value="ECO:0007669"/>
    <property type="project" value="InterPro"/>
</dbReference>
<evidence type="ECO:0000259" key="17">
    <source>
        <dbReference type="PROSITE" id="PS50990"/>
    </source>
</evidence>
<dbReference type="Gene3D" id="3.90.70.10">
    <property type="entry name" value="Cysteine proteinases"/>
    <property type="match status" value="1"/>
</dbReference>
<keyword evidence="7" id="KW-0067">ATP-binding</keyword>
<evidence type="ECO:0000256" key="6">
    <source>
        <dbReference type="ARBA" id="ARBA00022741"/>
    </source>
</evidence>
<dbReference type="Pfam" id="PF00005">
    <property type="entry name" value="ABC_tran"/>
    <property type="match status" value="1"/>
</dbReference>
<dbReference type="InterPro" id="IPR005074">
    <property type="entry name" value="Peptidase_C39"/>
</dbReference>